<keyword evidence="1" id="KW-0812">Transmembrane</keyword>
<gene>
    <name evidence="2" type="ORF">PBV87_21430</name>
</gene>
<sequence length="235" mass="27433">MQHIYEENVHYLTDMLFEAIEEEPRKKLFLMQLEMLLQGLGGLMCAILYRQVIYQWIYEGIGPIMSLRERMIVAALSTQEVYNRLEMMESLMLIPTSLMALGGVGMAIMGLYTLIKQQIGVGQCLRYFDIPAVGTNHWGIAFYEEDENIIFRQTSFECLEEHLGNEYLECLWTYQWFINKLEVTPSVIRYWLMINLLASLAHKKGILNKIERKLLIKEIKTSYKALSIEEEQKAA</sequence>
<accession>A0AA42DRL2</accession>
<keyword evidence="1" id="KW-0472">Membrane</keyword>
<evidence type="ECO:0000256" key="1">
    <source>
        <dbReference type="SAM" id="Phobius"/>
    </source>
</evidence>
<dbReference type="AlphaFoldDB" id="A0AA42DRL2"/>
<protein>
    <submittedName>
        <fullName evidence="2">Uncharacterized protein</fullName>
    </submittedName>
</protein>
<organism evidence="2 3">
    <name type="scientific">Holtiella tumoricola</name>
    <dbReference type="NCBI Taxonomy" id="3018743"/>
    <lineage>
        <taxon>Bacteria</taxon>
        <taxon>Bacillati</taxon>
        <taxon>Bacillota</taxon>
        <taxon>Clostridia</taxon>
        <taxon>Lachnospirales</taxon>
        <taxon>Cellulosilyticaceae</taxon>
        <taxon>Holtiella</taxon>
    </lineage>
</organism>
<dbReference type="RefSeq" id="WP_271013692.1">
    <property type="nucleotide sequence ID" value="NZ_JAQIFT010000069.1"/>
</dbReference>
<keyword evidence="3" id="KW-1185">Reference proteome</keyword>
<name>A0AA42DRL2_9FIRM</name>
<dbReference type="Proteomes" id="UP001169242">
    <property type="component" value="Unassembled WGS sequence"/>
</dbReference>
<evidence type="ECO:0000313" key="2">
    <source>
        <dbReference type="EMBL" id="MDA3734040.1"/>
    </source>
</evidence>
<evidence type="ECO:0000313" key="3">
    <source>
        <dbReference type="Proteomes" id="UP001169242"/>
    </source>
</evidence>
<keyword evidence="1" id="KW-1133">Transmembrane helix</keyword>
<comment type="caution">
    <text evidence="2">The sequence shown here is derived from an EMBL/GenBank/DDBJ whole genome shotgun (WGS) entry which is preliminary data.</text>
</comment>
<proteinExistence type="predicted"/>
<feature type="transmembrane region" description="Helical" evidence="1">
    <location>
        <begin position="35"/>
        <end position="57"/>
    </location>
</feature>
<reference evidence="2" key="1">
    <citation type="journal article" date="2023" name="Int. J. Syst. Evol. Microbiol.">
        <title>&lt;i&gt;Holtiella tumoricola&lt;/i&gt; gen. nov. sp. nov., isolated from a human clinical sample.</title>
        <authorList>
            <person name="Allen-Vercoe E."/>
            <person name="Daigneault M.C."/>
            <person name="Vancuren S.J."/>
            <person name="Cochrane K."/>
            <person name="O'Neal L.L."/>
            <person name="Sankaranarayanan K."/>
            <person name="Lawson P.A."/>
        </authorList>
    </citation>
    <scope>NUCLEOTIDE SEQUENCE</scope>
    <source>
        <strain evidence="2">CC70A</strain>
    </source>
</reference>
<feature type="transmembrane region" description="Helical" evidence="1">
    <location>
        <begin position="92"/>
        <end position="115"/>
    </location>
</feature>
<dbReference type="EMBL" id="JAQIFT010000069">
    <property type="protein sequence ID" value="MDA3734040.1"/>
    <property type="molecule type" value="Genomic_DNA"/>
</dbReference>